<evidence type="ECO:0000256" key="1">
    <source>
        <dbReference type="ARBA" id="ARBA00012528"/>
    </source>
</evidence>
<dbReference type="SUPFAM" id="SSF55781">
    <property type="entry name" value="GAF domain-like"/>
    <property type="match status" value="1"/>
</dbReference>
<dbReference type="InterPro" id="IPR029016">
    <property type="entry name" value="GAF-like_dom_sf"/>
</dbReference>
<dbReference type="SUPFAM" id="SSF55073">
    <property type="entry name" value="Nucleotide cyclase"/>
    <property type="match status" value="1"/>
</dbReference>
<name>A0ABS5Q7N5_9PROT</name>
<dbReference type="InterPro" id="IPR003018">
    <property type="entry name" value="GAF"/>
</dbReference>
<dbReference type="Gene3D" id="3.30.450.40">
    <property type="match status" value="1"/>
</dbReference>
<dbReference type="Pfam" id="PF00990">
    <property type="entry name" value="GGDEF"/>
    <property type="match status" value="1"/>
</dbReference>
<evidence type="ECO:0000259" key="3">
    <source>
        <dbReference type="PROSITE" id="PS50887"/>
    </source>
</evidence>
<accession>A0ABS5Q7N5</accession>
<dbReference type="InterPro" id="IPR043128">
    <property type="entry name" value="Rev_trsase/Diguanyl_cyclase"/>
</dbReference>
<dbReference type="Proteomes" id="UP000766336">
    <property type="component" value="Unassembled WGS sequence"/>
</dbReference>
<reference evidence="4 5" key="1">
    <citation type="submission" date="2021-05" db="EMBL/GenBank/DDBJ databases">
        <title>Roseococcus sp. XZZS9, whole genome shotgun sequencing project.</title>
        <authorList>
            <person name="Zhao G."/>
            <person name="Shen L."/>
        </authorList>
    </citation>
    <scope>NUCLEOTIDE SEQUENCE [LARGE SCALE GENOMIC DNA]</scope>
    <source>
        <strain evidence="4 5">XZZS9</strain>
    </source>
</reference>
<gene>
    <name evidence="4" type="ORF">KHU32_00975</name>
</gene>
<dbReference type="EMBL" id="JAHCDA010000001">
    <property type="protein sequence ID" value="MBS7809488.1"/>
    <property type="molecule type" value="Genomic_DNA"/>
</dbReference>
<dbReference type="PROSITE" id="PS50887">
    <property type="entry name" value="GGDEF"/>
    <property type="match status" value="1"/>
</dbReference>
<dbReference type="CDD" id="cd01949">
    <property type="entry name" value="GGDEF"/>
    <property type="match status" value="1"/>
</dbReference>
<evidence type="ECO:0000313" key="4">
    <source>
        <dbReference type="EMBL" id="MBS7809488.1"/>
    </source>
</evidence>
<comment type="catalytic activity">
    <reaction evidence="2">
        <text>2 GTP = 3',3'-c-di-GMP + 2 diphosphate</text>
        <dbReference type="Rhea" id="RHEA:24898"/>
        <dbReference type="ChEBI" id="CHEBI:33019"/>
        <dbReference type="ChEBI" id="CHEBI:37565"/>
        <dbReference type="ChEBI" id="CHEBI:58805"/>
        <dbReference type="EC" id="2.7.7.65"/>
    </reaction>
</comment>
<dbReference type="NCBIfam" id="TIGR00254">
    <property type="entry name" value="GGDEF"/>
    <property type="match status" value="1"/>
</dbReference>
<dbReference type="InterPro" id="IPR000160">
    <property type="entry name" value="GGDEF_dom"/>
</dbReference>
<dbReference type="Pfam" id="PF01590">
    <property type="entry name" value="GAF"/>
    <property type="match status" value="1"/>
</dbReference>
<dbReference type="SMART" id="SM00065">
    <property type="entry name" value="GAF"/>
    <property type="match status" value="1"/>
</dbReference>
<dbReference type="SMART" id="SM00267">
    <property type="entry name" value="GGDEF"/>
    <property type="match status" value="1"/>
</dbReference>
<dbReference type="RefSeq" id="WP_213668186.1">
    <property type="nucleotide sequence ID" value="NZ_JAHCDA010000001.1"/>
</dbReference>
<organism evidence="4 5">
    <name type="scientific">Roseococcus pinisoli</name>
    <dbReference type="NCBI Taxonomy" id="2835040"/>
    <lineage>
        <taxon>Bacteria</taxon>
        <taxon>Pseudomonadati</taxon>
        <taxon>Pseudomonadota</taxon>
        <taxon>Alphaproteobacteria</taxon>
        <taxon>Acetobacterales</taxon>
        <taxon>Roseomonadaceae</taxon>
        <taxon>Roseococcus</taxon>
    </lineage>
</organism>
<protein>
    <recommendedName>
        <fullName evidence="1">diguanylate cyclase</fullName>
        <ecNumber evidence="1">2.7.7.65</ecNumber>
    </recommendedName>
</protein>
<feature type="domain" description="GGDEF" evidence="3">
    <location>
        <begin position="196"/>
        <end position="326"/>
    </location>
</feature>
<dbReference type="PANTHER" id="PTHR45138">
    <property type="entry name" value="REGULATORY COMPONENTS OF SENSORY TRANSDUCTION SYSTEM"/>
    <property type="match status" value="1"/>
</dbReference>
<sequence length="328" mass="34902">MRLHDKKRLAALRAYDPAGMERDHGLDSLCNLVRLTLGVPMAAVTLVDDNTTHHVGMAGLELGGLPNGVTFCSRTIEQDTPMLVEDATKDARFADNPFVTANPGVRFYVGAPLVAPDGSALGAICAVDTAAHACSESEQAKLVSLASTAVEILEMRRRVREVRALALSDGLTGIANRAAIELEIEKAIAVVERHGLPFGVLFFDVDHFKSVNDLRGHEAGDDLLRLIGETLAATTRREEVCGRLGGDEFVVLLMGSDPTNGRGAAERIKAALDEAVAREGFAVSFSMGLAFFPTAPADAEAALKAADRLLYAAKRQGKNRIVVEASEG</sequence>
<proteinExistence type="predicted"/>
<dbReference type="PANTHER" id="PTHR45138:SF9">
    <property type="entry name" value="DIGUANYLATE CYCLASE DGCM-RELATED"/>
    <property type="match status" value="1"/>
</dbReference>
<dbReference type="Gene3D" id="3.30.70.270">
    <property type="match status" value="1"/>
</dbReference>
<keyword evidence="5" id="KW-1185">Reference proteome</keyword>
<comment type="caution">
    <text evidence="4">The sequence shown here is derived from an EMBL/GenBank/DDBJ whole genome shotgun (WGS) entry which is preliminary data.</text>
</comment>
<dbReference type="InterPro" id="IPR050469">
    <property type="entry name" value="Diguanylate_Cyclase"/>
</dbReference>
<evidence type="ECO:0000256" key="2">
    <source>
        <dbReference type="ARBA" id="ARBA00034247"/>
    </source>
</evidence>
<evidence type="ECO:0000313" key="5">
    <source>
        <dbReference type="Proteomes" id="UP000766336"/>
    </source>
</evidence>
<dbReference type="InterPro" id="IPR029787">
    <property type="entry name" value="Nucleotide_cyclase"/>
</dbReference>
<dbReference type="EC" id="2.7.7.65" evidence="1"/>